<dbReference type="RefSeq" id="WP_145113885.1">
    <property type="nucleotide sequence ID" value="NZ_CP036349.1"/>
</dbReference>
<accession>A0A518KB17</accession>
<name>A0A518KB17_9BACT</name>
<dbReference type="Proteomes" id="UP000316426">
    <property type="component" value="Chromosome"/>
</dbReference>
<dbReference type="InterPro" id="IPR020941">
    <property type="entry name" value="SUFU-like_domain"/>
</dbReference>
<evidence type="ECO:0000313" key="2">
    <source>
        <dbReference type="EMBL" id="QDV74986.1"/>
    </source>
</evidence>
<feature type="domain" description="Suppressor of fused-like" evidence="1">
    <location>
        <begin position="115"/>
        <end position="206"/>
    </location>
</feature>
<dbReference type="KEGG" id="bmei:Spa11_31950"/>
<evidence type="ECO:0000259" key="1">
    <source>
        <dbReference type="Pfam" id="PF05076"/>
    </source>
</evidence>
<evidence type="ECO:0000313" key="3">
    <source>
        <dbReference type="Proteomes" id="UP000316426"/>
    </source>
</evidence>
<proteinExistence type="predicted"/>
<keyword evidence="3" id="KW-1185">Reference proteome</keyword>
<dbReference type="AlphaFoldDB" id="A0A518KB17"/>
<protein>
    <submittedName>
        <fullName evidence="2">Suppressor of fused protein (SUFU)</fullName>
    </submittedName>
</protein>
<organism evidence="2 3">
    <name type="scientific">Botrimarina mediterranea</name>
    <dbReference type="NCBI Taxonomy" id="2528022"/>
    <lineage>
        <taxon>Bacteria</taxon>
        <taxon>Pseudomonadati</taxon>
        <taxon>Planctomycetota</taxon>
        <taxon>Planctomycetia</taxon>
        <taxon>Pirellulales</taxon>
        <taxon>Lacipirellulaceae</taxon>
        <taxon>Botrimarina</taxon>
    </lineage>
</organism>
<reference evidence="2 3" key="1">
    <citation type="submission" date="2019-02" db="EMBL/GenBank/DDBJ databases">
        <title>Deep-cultivation of Planctomycetes and their phenomic and genomic characterization uncovers novel biology.</title>
        <authorList>
            <person name="Wiegand S."/>
            <person name="Jogler M."/>
            <person name="Boedeker C."/>
            <person name="Pinto D."/>
            <person name="Vollmers J."/>
            <person name="Rivas-Marin E."/>
            <person name="Kohn T."/>
            <person name="Peeters S.H."/>
            <person name="Heuer A."/>
            <person name="Rast P."/>
            <person name="Oberbeckmann S."/>
            <person name="Bunk B."/>
            <person name="Jeske O."/>
            <person name="Meyerdierks A."/>
            <person name="Storesund J.E."/>
            <person name="Kallscheuer N."/>
            <person name="Luecker S."/>
            <person name="Lage O.M."/>
            <person name="Pohl T."/>
            <person name="Merkel B.J."/>
            <person name="Hornburger P."/>
            <person name="Mueller R.-W."/>
            <person name="Bruemmer F."/>
            <person name="Labrenz M."/>
            <person name="Spormann A.M."/>
            <person name="Op den Camp H."/>
            <person name="Overmann J."/>
            <person name="Amann R."/>
            <person name="Jetten M.S.M."/>
            <person name="Mascher T."/>
            <person name="Medema M.H."/>
            <person name="Devos D.P."/>
            <person name="Kaster A.-K."/>
            <person name="Ovreas L."/>
            <person name="Rohde M."/>
            <person name="Galperin M.Y."/>
            <person name="Jogler C."/>
        </authorList>
    </citation>
    <scope>NUCLEOTIDE SEQUENCE [LARGE SCALE GENOMIC DNA]</scope>
    <source>
        <strain evidence="2 3">Spa11</strain>
    </source>
</reference>
<gene>
    <name evidence="2" type="ORF">Spa11_31950</name>
</gene>
<sequence>MTDNVNDSEGAEVDAWYERKSELMASVLGKPEDWVMHAIIPYDVGGRLDQYFYRSFQTGTAMATKELSLLPDQGSSNDRLTTYEMVGFMRPPFTGEDAGNLETTSGRIYRRLDIFMNALARYSEQATLNPYETSAVPKVDESESDYPLVIFDEFAKFDLGDNQTFGLLAVIEIFPSEFEYKQENGGDALIDLLKQEGVYPFTDPNRSPVV</sequence>
<dbReference type="Pfam" id="PF05076">
    <property type="entry name" value="SUFU"/>
    <property type="match status" value="1"/>
</dbReference>
<dbReference type="EMBL" id="CP036349">
    <property type="protein sequence ID" value="QDV74986.1"/>
    <property type="molecule type" value="Genomic_DNA"/>
</dbReference>